<protein>
    <submittedName>
        <fullName evidence="1">Uncharacterized protein</fullName>
    </submittedName>
</protein>
<sequence>MLRTLTTLAFQNALALPHRRWRPRREAAREGYSILLPVPADLPLFYRLAMATLSRQTLRGANEILVLPDANIDAFRSLVAAGTPFELPLPVRCISSHPWRDALRRAVGRPHYNHFTQIVRGIDHATSQYLVLHDADLFLTEPDFLDRQHEIAAAGRLSLLGVDGAKDDWYRRNGFAHVAATWELVFRSDWARRFQPSELRSGTRSLGGRLGGHDTMLFAQCRTAPDEIEWQTVEHGFVHFNYVICTYRDFLKVRRRFEDERFIIPLLRLLIDGFDPDGPYPEIPAWSDILRCLDGGSDRILFPKPGADRGKYAELRDRLNALCRSGFVPPDRAAVMEDRLRAFDRIYAPGRFERVAAPAIEAAA</sequence>
<evidence type="ECO:0000313" key="2">
    <source>
        <dbReference type="Proteomes" id="UP001163223"/>
    </source>
</evidence>
<keyword evidence="2" id="KW-1185">Reference proteome</keyword>
<evidence type="ECO:0000313" key="1">
    <source>
        <dbReference type="EMBL" id="WAJ27958.1"/>
    </source>
</evidence>
<organism evidence="1 2">
    <name type="scientific">Antarcticirhabdus aurantiaca</name>
    <dbReference type="NCBI Taxonomy" id="2606717"/>
    <lineage>
        <taxon>Bacteria</taxon>
        <taxon>Pseudomonadati</taxon>
        <taxon>Pseudomonadota</taxon>
        <taxon>Alphaproteobacteria</taxon>
        <taxon>Hyphomicrobiales</taxon>
        <taxon>Aurantimonadaceae</taxon>
        <taxon>Antarcticirhabdus</taxon>
    </lineage>
</organism>
<gene>
    <name evidence="1" type="ORF">OXU80_24500</name>
</gene>
<dbReference type="EMBL" id="CP113520">
    <property type="protein sequence ID" value="WAJ27958.1"/>
    <property type="molecule type" value="Genomic_DNA"/>
</dbReference>
<proteinExistence type="predicted"/>
<dbReference type="Proteomes" id="UP001163223">
    <property type="component" value="Chromosome"/>
</dbReference>
<name>A0ACD4NMD7_9HYPH</name>
<accession>A0ACD4NMD7</accession>
<reference evidence="1" key="1">
    <citation type="submission" date="2022-11" db="EMBL/GenBank/DDBJ databases">
        <title>beta-Carotene-producing bacterium, Jeongeuplla avenae sp. nov., alleviates the salt stress of Arabidopsis seedlings.</title>
        <authorList>
            <person name="Jiang L."/>
            <person name="Lee J."/>
        </authorList>
    </citation>
    <scope>NUCLEOTIDE SEQUENCE</scope>
    <source>
        <strain evidence="1">DY_R2A_6</strain>
    </source>
</reference>